<evidence type="ECO:0000256" key="2">
    <source>
        <dbReference type="ARBA" id="ARBA00023315"/>
    </source>
</evidence>
<gene>
    <name evidence="4" type="ORF">IAC42_04620</name>
</gene>
<dbReference type="AlphaFoldDB" id="A0A9D9H9M0"/>
<dbReference type="PANTHER" id="PTHR43877">
    <property type="entry name" value="AMINOALKYLPHOSPHONATE N-ACETYLTRANSFERASE-RELATED-RELATED"/>
    <property type="match status" value="1"/>
</dbReference>
<dbReference type="SUPFAM" id="SSF55729">
    <property type="entry name" value="Acyl-CoA N-acyltransferases (Nat)"/>
    <property type="match status" value="1"/>
</dbReference>
<dbReference type="PROSITE" id="PS51186">
    <property type="entry name" value="GNAT"/>
    <property type="match status" value="1"/>
</dbReference>
<evidence type="ECO:0000313" key="4">
    <source>
        <dbReference type="EMBL" id="MBO8443024.1"/>
    </source>
</evidence>
<dbReference type="InterPro" id="IPR050832">
    <property type="entry name" value="Bact_Acetyltransf"/>
</dbReference>
<dbReference type="InterPro" id="IPR016181">
    <property type="entry name" value="Acyl_CoA_acyltransferase"/>
</dbReference>
<organism evidence="4 5">
    <name type="scientific">Candidatus Aphodenecus pullistercoris</name>
    <dbReference type="NCBI Taxonomy" id="2840669"/>
    <lineage>
        <taxon>Bacteria</taxon>
        <taxon>Pseudomonadati</taxon>
        <taxon>Spirochaetota</taxon>
        <taxon>Spirochaetia</taxon>
        <taxon>Spirochaetales</taxon>
        <taxon>Candidatus Aphodenecus</taxon>
    </lineage>
</organism>
<dbReference type="EMBL" id="JADIMU010000029">
    <property type="protein sequence ID" value="MBO8443024.1"/>
    <property type="molecule type" value="Genomic_DNA"/>
</dbReference>
<evidence type="ECO:0000259" key="3">
    <source>
        <dbReference type="PROSITE" id="PS51186"/>
    </source>
</evidence>
<dbReference type="Proteomes" id="UP000823633">
    <property type="component" value="Unassembled WGS sequence"/>
</dbReference>
<name>A0A9D9H9M0_9SPIR</name>
<evidence type="ECO:0000313" key="5">
    <source>
        <dbReference type="Proteomes" id="UP000823633"/>
    </source>
</evidence>
<dbReference type="Gene3D" id="3.40.630.30">
    <property type="match status" value="1"/>
</dbReference>
<sequence length="187" mass="20520">MKYGPATILLRDGRSAVLRSLERGDAAATLSLVKTVYSESEFLARYPEEFTLSLAQEEDWIGRKLTDDKAVFLASFVDGEEVGMCELSPAANGRKAAHRGEVAISILSSFQSLGLGSAMLSTLITLAPTMGYSQIELSVSQENVKAKGLYSKLGFEETGRIPRGFHLDDGRYVDLLHMVRILEPERC</sequence>
<accession>A0A9D9H9M0</accession>
<dbReference type="GO" id="GO:0016747">
    <property type="term" value="F:acyltransferase activity, transferring groups other than amino-acyl groups"/>
    <property type="evidence" value="ECO:0007669"/>
    <property type="project" value="InterPro"/>
</dbReference>
<dbReference type="InterPro" id="IPR000182">
    <property type="entry name" value="GNAT_dom"/>
</dbReference>
<reference evidence="4" key="2">
    <citation type="journal article" date="2021" name="PeerJ">
        <title>Extensive microbial diversity within the chicken gut microbiome revealed by metagenomics and culture.</title>
        <authorList>
            <person name="Gilroy R."/>
            <person name="Ravi A."/>
            <person name="Getino M."/>
            <person name="Pursley I."/>
            <person name="Horton D.L."/>
            <person name="Alikhan N.F."/>
            <person name="Baker D."/>
            <person name="Gharbi K."/>
            <person name="Hall N."/>
            <person name="Watson M."/>
            <person name="Adriaenssens E.M."/>
            <person name="Foster-Nyarko E."/>
            <person name="Jarju S."/>
            <person name="Secka A."/>
            <person name="Antonio M."/>
            <person name="Oren A."/>
            <person name="Chaudhuri R.R."/>
            <person name="La Ragione R."/>
            <person name="Hildebrand F."/>
            <person name="Pallen M.J."/>
        </authorList>
    </citation>
    <scope>NUCLEOTIDE SEQUENCE</scope>
    <source>
        <strain evidence="4">11167</strain>
    </source>
</reference>
<dbReference type="Pfam" id="PF00583">
    <property type="entry name" value="Acetyltransf_1"/>
    <property type="match status" value="1"/>
</dbReference>
<feature type="domain" description="N-acetyltransferase" evidence="3">
    <location>
        <begin position="16"/>
        <end position="174"/>
    </location>
</feature>
<reference evidence="4" key="1">
    <citation type="submission" date="2020-10" db="EMBL/GenBank/DDBJ databases">
        <authorList>
            <person name="Gilroy R."/>
        </authorList>
    </citation>
    <scope>NUCLEOTIDE SEQUENCE</scope>
    <source>
        <strain evidence="4">11167</strain>
    </source>
</reference>
<protein>
    <submittedName>
        <fullName evidence="4">GNAT family N-acetyltransferase</fullName>
    </submittedName>
</protein>
<keyword evidence="2" id="KW-0012">Acyltransferase</keyword>
<keyword evidence="1" id="KW-0808">Transferase</keyword>
<comment type="caution">
    <text evidence="4">The sequence shown here is derived from an EMBL/GenBank/DDBJ whole genome shotgun (WGS) entry which is preliminary data.</text>
</comment>
<evidence type="ECO:0000256" key="1">
    <source>
        <dbReference type="ARBA" id="ARBA00022679"/>
    </source>
</evidence>
<proteinExistence type="predicted"/>
<dbReference type="CDD" id="cd04301">
    <property type="entry name" value="NAT_SF"/>
    <property type="match status" value="1"/>
</dbReference>